<reference evidence="3" key="2">
    <citation type="submission" date="2023-06" db="EMBL/GenBank/DDBJ databases">
        <authorList>
            <consortium name="Lawrence Berkeley National Laboratory"/>
            <person name="Haridas S."/>
            <person name="Hensen N."/>
            <person name="Bonometti L."/>
            <person name="Westerberg I."/>
            <person name="Brannstrom I.O."/>
            <person name="Guillou S."/>
            <person name="Cros-Aarteil S."/>
            <person name="Calhoun S."/>
            <person name="Kuo A."/>
            <person name="Mondo S."/>
            <person name="Pangilinan J."/>
            <person name="Riley R."/>
            <person name="LaButti K."/>
            <person name="Andreopoulos B."/>
            <person name="Lipzen A."/>
            <person name="Chen C."/>
            <person name="Yanf M."/>
            <person name="Daum C."/>
            <person name="Ng V."/>
            <person name="Clum A."/>
            <person name="Steindorff A."/>
            <person name="Ohm R."/>
            <person name="Martin F."/>
            <person name="Silar P."/>
            <person name="Natvig D."/>
            <person name="Lalanne C."/>
            <person name="Gautier V."/>
            <person name="Ament-velasquez S.L."/>
            <person name="Kruys A."/>
            <person name="Hutchinson M.I."/>
            <person name="Powell A.J."/>
            <person name="Barry K."/>
            <person name="Miller A.N."/>
            <person name="Grigoriev I.V."/>
            <person name="Debuchy R."/>
            <person name="Gladieux P."/>
            <person name="Thoren M.H."/>
            <person name="Johannesson H."/>
        </authorList>
    </citation>
    <scope>NUCLEOTIDE SEQUENCE</scope>
    <source>
        <strain evidence="3">CBS 232.78</strain>
    </source>
</reference>
<comment type="caution">
    <text evidence="3">The sequence shown here is derived from an EMBL/GenBank/DDBJ whole genome shotgun (WGS) entry which is preliminary data.</text>
</comment>
<dbReference type="AlphaFoldDB" id="A0AAE0NU49"/>
<feature type="compositionally biased region" description="Basic and acidic residues" evidence="2">
    <location>
        <begin position="187"/>
        <end position="200"/>
    </location>
</feature>
<dbReference type="Proteomes" id="UP001285441">
    <property type="component" value="Unassembled WGS sequence"/>
</dbReference>
<feature type="compositionally biased region" description="Basic and acidic residues" evidence="2">
    <location>
        <begin position="319"/>
        <end position="330"/>
    </location>
</feature>
<feature type="compositionally biased region" description="Basic and acidic residues" evidence="2">
    <location>
        <begin position="418"/>
        <end position="435"/>
    </location>
</feature>
<dbReference type="InterPro" id="IPR017956">
    <property type="entry name" value="AT_hook_DNA-bd_motif"/>
</dbReference>
<feature type="coiled-coil region" evidence="1">
    <location>
        <begin position="594"/>
        <end position="621"/>
    </location>
</feature>
<dbReference type="EMBL" id="JAULSW010000003">
    <property type="protein sequence ID" value="KAK3387717.1"/>
    <property type="molecule type" value="Genomic_DNA"/>
</dbReference>
<dbReference type="PRINTS" id="PR00929">
    <property type="entry name" value="ATHOOK"/>
</dbReference>
<feature type="compositionally biased region" description="Polar residues" evidence="2">
    <location>
        <begin position="300"/>
        <end position="316"/>
    </location>
</feature>
<feature type="region of interest" description="Disordered" evidence="2">
    <location>
        <begin position="1"/>
        <end position="475"/>
    </location>
</feature>
<feature type="compositionally biased region" description="Basic and acidic residues" evidence="2">
    <location>
        <begin position="278"/>
        <end position="299"/>
    </location>
</feature>
<dbReference type="Pfam" id="PF13094">
    <property type="entry name" value="CENP-Q"/>
    <property type="match status" value="1"/>
</dbReference>
<evidence type="ECO:0000313" key="4">
    <source>
        <dbReference type="Proteomes" id="UP001285441"/>
    </source>
</evidence>
<feature type="compositionally biased region" description="Polar residues" evidence="2">
    <location>
        <begin position="401"/>
        <end position="417"/>
    </location>
</feature>
<feature type="compositionally biased region" description="Basic and acidic residues" evidence="2">
    <location>
        <begin position="57"/>
        <end position="66"/>
    </location>
</feature>
<feature type="compositionally biased region" description="Basic and acidic residues" evidence="2">
    <location>
        <begin position="357"/>
        <end position="367"/>
    </location>
</feature>
<dbReference type="SMART" id="SM00384">
    <property type="entry name" value="AT_hook"/>
    <property type="match status" value="5"/>
</dbReference>
<gene>
    <name evidence="3" type="ORF">B0H63DRAFT_164347</name>
</gene>
<protein>
    <submittedName>
        <fullName evidence="3">CENP-Q, a CENPA-CAD centromere complex subunit-domain-containing protein</fullName>
    </submittedName>
</protein>
<proteinExistence type="predicted"/>
<organism evidence="3 4">
    <name type="scientific">Podospora didyma</name>
    <dbReference type="NCBI Taxonomy" id="330526"/>
    <lineage>
        <taxon>Eukaryota</taxon>
        <taxon>Fungi</taxon>
        <taxon>Dikarya</taxon>
        <taxon>Ascomycota</taxon>
        <taxon>Pezizomycotina</taxon>
        <taxon>Sordariomycetes</taxon>
        <taxon>Sordariomycetidae</taxon>
        <taxon>Sordariales</taxon>
        <taxon>Podosporaceae</taxon>
        <taxon>Podospora</taxon>
    </lineage>
</organism>
<name>A0AAE0NU49_9PEZI</name>
<accession>A0AAE0NU49</accession>
<dbReference type="GO" id="GO:0003677">
    <property type="term" value="F:DNA binding"/>
    <property type="evidence" value="ECO:0007669"/>
    <property type="project" value="InterPro"/>
</dbReference>
<reference evidence="3" key="1">
    <citation type="journal article" date="2023" name="Mol. Phylogenet. Evol.">
        <title>Genome-scale phylogeny and comparative genomics of the fungal order Sordariales.</title>
        <authorList>
            <person name="Hensen N."/>
            <person name="Bonometti L."/>
            <person name="Westerberg I."/>
            <person name="Brannstrom I.O."/>
            <person name="Guillou S."/>
            <person name="Cros-Aarteil S."/>
            <person name="Calhoun S."/>
            <person name="Haridas S."/>
            <person name="Kuo A."/>
            <person name="Mondo S."/>
            <person name="Pangilinan J."/>
            <person name="Riley R."/>
            <person name="LaButti K."/>
            <person name="Andreopoulos B."/>
            <person name="Lipzen A."/>
            <person name="Chen C."/>
            <person name="Yan M."/>
            <person name="Daum C."/>
            <person name="Ng V."/>
            <person name="Clum A."/>
            <person name="Steindorff A."/>
            <person name="Ohm R.A."/>
            <person name="Martin F."/>
            <person name="Silar P."/>
            <person name="Natvig D.O."/>
            <person name="Lalanne C."/>
            <person name="Gautier V."/>
            <person name="Ament-Velasquez S.L."/>
            <person name="Kruys A."/>
            <person name="Hutchinson M.I."/>
            <person name="Powell A.J."/>
            <person name="Barry K."/>
            <person name="Miller A.N."/>
            <person name="Grigoriev I.V."/>
            <person name="Debuchy R."/>
            <person name="Gladieux P."/>
            <person name="Hiltunen Thoren M."/>
            <person name="Johannesson H."/>
        </authorList>
    </citation>
    <scope>NUCLEOTIDE SEQUENCE</scope>
    <source>
        <strain evidence="3">CBS 232.78</strain>
    </source>
</reference>
<feature type="compositionally biased region" description="Basic and acidic residues" evidence="2">
    <location>
        <begin position="446"/>
        <end position="467"/>
    </location>
</feature>
<sequence>MDSPGGQKKRGRPRKSLDASPDEEASVAVVEAQNGPTAQSSNTADGSKPKKRGRAQKVLEEARQPEEFAPMTEQNGDAVESSVVIPKRRGRPGKDLHEKHQEVQAVPVAEKDPDFAEPSDVMETSMPKRRGRPGKSRNPESAINDPEAEETEPISGEGARTVEHTNVTENLIPKRRGRRVKNLDAGLRVDEPPDEQERPVAESLEEIEVPNPKKKRGRPGKGHEIEPNAEEPSAEEPRPRKRIKQAATTALTTEEEVAKPAHNKTQADKTPPDLPTQKTEHTQRDRDGEDGATMRRSGREPSSANNNPWWNTTASGDLQVRRGGERDSHGSSKNSSWGRPLLGEVSVSEAQNQIPASRRERSKKPERPPAGSNDVAGSSSQATGKISTKRVSEQKRHAGRSSLSSVGAEPQSTVGEQRNSEASRKTTTDKRESEPRRRRSGSIKGRAGDPLRNRDSHDEPSARDPSPKYRHLAPKTLQIPRSTIASKWTTLDLPSIAVIDSIVADASRPVLHKLRDRERRQQQAQTILQTFAARIHSRLVKGMPFPPATMPKSRGGRGTASAAVGTHENDFDFERTLDEIQALEKALDPLLHSVALLTSEKEREEDELEKAYAKVRTLENDAKTEAGVWRRWGKKDHVLAPEIRPVGNDVDKEPERALETVVKTAGDFSAGGVFKDLQEEKDLLALSQQIGSHLESMKGNLQQIDGVLPSIAKSKAVLQAVLHRHLDPQQYDQVLLG</sequence>
<feature type="compositionally biased region" description="Polar residues" evidence="2">
    <location>
        <begin position="375"/>
        <end position="386"/>
    </location>
</feature>
<feature type="compositionally biased region" description="Polar residues" evidence="2">
    <location>
        <begin position="34"/>
        <end position="45"/>
    </location>
</feature>
<dbReference type="InterPro" id="IPR025212">
    <property type="entry name" value="CAD_CENP-Q"/>
</dbReference>
<feature type="compositionally biased region" description="Basic and acidic residues" evidence="2">
    <location>
        <begin position="92"/>
        <end position="102"/>
    </location>
</feature>
<evidence type="ECO:0000313" key="3">
    <source>
        <dbReference type="EMBL" id="KAK3387717.1"/>
    </source>
</evidence>
<keyword evidence="1" id="KW-0175">Coiled coil</keyword>
<evidence type="ECO:0000256" key="1">
    <source>
        <dbReference type="SAM" id="Coils"/>
    </source>
</evidence>
<keyword evidence="4" id="KW-1185">Reference proteome</keyword>
<evidence type="ECO:0000256" key="2">
    <source>
        <dbReference type="SAM" id="MobiDB-lite"/>
    </source>
</evidence>